<keyword evidence="1" id="KW-0812">Transmembrane</keyword>
<dbReference type="PATRIC" id="fig|1359164.3.peg.1668"/>
<comment type="caution">
    <text evidence="2">The sequence shown here is derived from an EMBL/GenBank/DDBJ whole genome shotgun (WGS) entry which is preliminary data.</text>
</comment>
<dbReference type="EMBL" id="LANR01000001">
    <property type="protein sequence ID" value="KJV62653.1"/>
    <property type="molecule type" value="Genomic_DNA"/>
</dbReference>
<proteinExistence type="predicted"/>
<keyword evidence="1" id="KW-0472">Membrane</keyword>
<evidence type="ECO:0000313" key="3">
    <source>
        <dbReference type="Proteomes" id="UP000033556"/>
    </source>
</evidence>
<reference evidence="2 3" key="1">
    <citation type="submission" date="2015-01" db="EMBL/GenBank/DDBJ databases">
        <title>Genome Sequencing of Rickettsiales.</title>
        <authorList>
            <person name="Daugherty S.C."/>
            <person name="Su Q."/>
            <person name="Abolude K."/>
            <person name="Beier-Sexton M."/>
            <person name="Carlyon J.A."/>
            <person name="Carter R."/>
            <person name="Day N.P."/>
            <person name="Dumler S.J."/>
            <person name="Dyachenko V."/>
            <person name="Godinez A."/>
            <person name="Kurtti T.J."/>
            <person name="Lichay M."/>
            <person name="Mullins K.E."/>
            <person name="Ott S."/>
            <person name="Pappas-Brown V."/>
            <person name="Paris D.H."/>
            <person name="Patel P."/>
            <person name="Richards A.L."/>
            <person name="Sadzewicz L."/>
            <person name="Sears K."/>
            <person name="Seidman D."/>
            <person name="Sengamalay N."/>
            <person name="Stenos J."/>
            <person name="Tallon L.J."/>
            <person name="Vincent G."/>
            <person name="Fraser C.M."/>
            <person name="Munderloh U."/>
            <person name="Dunning-Hotopp J.C."/>
        </authorList>
    </citation>
    <scope>NUCLEOTIDE SEQUENCE [LARGE SCALE GENOMIC DNA]</scope>
    <source>
        <strain evidence="2 3">Ac/Pa</strain>
    </source>
</reference>
<evidence type="ECO:0000313" key="2">
    <source>
        <dbReference type="EMBL" id="KJV62653.1"/>
    </source>
</evidence>
<protein>
    <submittedName>
        <fullName evidence="2">Putative membrane protein</fullName>
    </submittedName>
</protein>
<sequence length="114" mass="12728">MNYLGYGGIALGTILAIVISFNVNKSIYYGLSFMDFLDSLYCILFVIETIDFLHNLLLKAICTSIRYSHPHVTCVYAAVASASVFLFQVPLSKIGYARSLIIGIIYENKSFKLL</sequence>
<evidence type="ECO:0000256" key="1">
    <source>
        <dbReference type="SAM" id="Phobius"/>
    </source>
</evidence>
<dbReference type="Proteomes" id="UP000033556">
    <property type="component" value="Unassembled WGS sequence"/>
</dbReference>
<feature type="transmembrane region" description="Helical" evidence="1">
    <location>
        <begin position="36"/>
        <end position="57"/>
    </location>
</feature>
<feature type="transmembrane region" description="Helical" evidence="1">
    <location>
        <begin position="6"/>
        <end position="24"/>
    </location>
</feature>
<name>A0A0F3N3J6_RICAM</name>
<accession>A0A0F3N3J6</accession>
<keyword evidence="1" id="KW-1133">Transmembrane helix</keyword>
<organism evidence="2 3">
    <name type="scientific">Rickettsia amblyommatis str. Ac/Pa</name>
    <dbReference type="NCBI Taxonomy" id="1359164"/>
    <lineage>
        <taxon>Bacteria</taxon>
        <taxon>Pseudomonadati</taxon>
        <taxon>Pseudomonadota</taxon>
        <taxon>Alphaproteobacteria</taxon>
        <taxon>Rickettsiales</taxon>
        <taxon>Rickettsiaceae</taxon>
        <taxon>Rickettsieae</taxon>
        <taxon>Rickettsia</taxon>
        <taxon>spotted fever group</taxon>
    </lineage>
</organism>
<keyword evidence="3" id="KW-1185">Reference proteome</keyword>
<gene>
    <name evidence="2" type="ORF">APHACPA_1684</name>
</gene>
<dbReference type="AlphaFoldDB" id="A0A0F3N3J6"/>